<accession>A0A0D0D4Q4</accession>
<organism evidence="16 17">
    <name type="scientific">Paxillus rubicundulus Ve08.2h10</name>
    <dbReference type="NCBI Taxonomy" id="930991"/>
    <lineage>
        <taxon>Eukaryota</taxon>
        <taxon>Fungi</taxon>
        <taxon>Dikarya</taxon>
        <taxon>Basidiomycota</taxon>
        <taxon>Agaricomycotina</taxon>
        <taxon>Agaricomycetes</taxon>
        <taxon>Agaricomycetidae</taxon>
        <taxon>Boletales</taxon>
        <taxon>Paxilineae</taxon>
        <taxon>Paxillaceae</taxon>
        <taxon>Paxillus</taxon>
    </lineage>
</organism>
<evidence type="ECO:0000256" key="6">
    <source>
        <dbReference type="ARBA" id="ARBA00022525"/>
    </source>
</evidence>
<evidence type="ECO:0000256" key="5">
    <source>
        <dbReference type="ARBA" id="ARBA00012297"/>
    </source>
</evidence>
<dbReference type="EC" id="1.10.3.2" evidence="5"/>
<keyword evidence="11" id="KW-0325">Glycoprotein</keyword>
<evidence type="ECO:0000256" key="7">
    <source>
        <dbReference type="ARBA" id="ARBA00022723"/>
    </source>
</evidence>
<keyword evidence="6" id="KW-0964">Secreted</keyword>
<dbReference type="CDD" id="cd13903">
    <property type="entry name" value="CuRO_3_Tv-LCC_like"/>
    <property type="match status" value="1"/>
</dbReference>
<evidence type="ECO:0000256" key="11">
    <source>
        <dbReference type="ARBA" id="ARBA00023180"/>
    </source>
</evidence>
<dbReference type="PROSITE" id="PS00079">
    <property type="entry name" value="MULTICOPPER_OXIDASE1"/>
    <property type="match status" value="1"/>
</dbReference>
<keyword evidence="8" id="KW-0560">Oxidoreductase</keyword>
<protein>
    <recommendedName>
        <fullName evidence="5">laccase</fullName>
        <ecNumber evidence="5">1.10.3.2</ecNumber>
    </recommendedName>
</protein>
<feature type="domain" description="Plastocyanin-like" evidence="15">
    <location>
        <begin position="51"/>
        <end position="169"/>
    </location>
</feature>
<reference evidence="17" key="2">
    <citation type="submission" date="2015-01" db="EMBL/GenBank/DDBJ databases">
        <title>Evolutionary Origins and Diversification of the Mycorrhizal Mutualists.</title>
        <authorList>
            <consortium name="DOE Joint Genome Institute"/>
            <consortium name="Mycorrhizal Genomics Consortium"/>
            <person name="Kohler A."/>
            <person name="Kuo A."/>
            <person name="Nagy L.G."/>
            <person name="Floudas D."/>
            <person name="Copeland A."/>
            <person name="Barry K.W."/>
            <person name="Cichocki N."/>
            <person name="Veneault-Fourrey C."/>
            <person name="LaButti K."/>
            <person name="Lindquist E.A."/>
            <person name="Lipzen A."/>
            <person name="Lundell T."/>
            <person name="Morin E."/>
            <person name="Murat C."/>
            <person name="Riley R."/>
            <person name="Ohm R."/>
            <person name="Sun H."/>
            <person name="Tunlid A."/>
            <person name="Henrissat B."/>
            <person name="Grigoriev I.V."/>
            <person name="Hibbett D.S."/>
            <person name="Martin F."/>
        </authorList>
    </citation>
    <scope>NUCLEOTIDE SEQUENCE [LARGE SCALE GENOMIC DNA]</scope>
    <source>
        <strain evidence="17">Ve08.2h10</strain>
    </source>
</reference>
<dbReference type="InterPro" id="IPR033138">
    <property type="entry name" value="Cu_oxidase_CS"/>
</dbReference>
<dbReference type="InterPro" id="IPR008972">
    <property type="entry name" value="Cupredoxin"/>
</dbReference>
<dbReference type="Pfam" id="PF00394">
    <property type="entry name" value="Cu-oxidase"/>
    <property type="match status" value="1"/>
</dbReference>
<dbReference type="PANTHER" id="PTHR11709">
    <property type="entry name" value="MULTI-COPPER OXIDASE"/>
    <property type="match status" value="1"/>
</dbReference>
<dbReference type="STRING" id="930991.A0A0D0D4Q4"/>
<evidence type="ECO:0000256" key="10">
    <source>
        <dbReference type="ARBA" id="ARBA00023157"/>
    </source>
</evidence>
<dbReference type="HOGENOM" id="CLU_006504_2_1_1"/>
<keyword evidence="9" id="KW-0186">Copper</keyword>
<dbReference type="GO" id="GO:0005507">
    <property type="term" value="F:copper ion binding"/>
    <property type="evidence" value="ECO:0007669"/>
    <property type="project" value="InterPro"/>
</dbReference>
<evidence type="ECO:0000256" key="3">
    <source>
        <dbReference type="ARBA" id="ARBA00004613"/>
    </source>
</evidence>
<reference evidence="16 17" key="1">
    <citation type="submission" date="2014-04" db="EMBL/GenBank/DDBJ databases">
        <authorList>
            <consortium name="DOE Joint Genome Institute"/>
            <person name="Kuo A."/>
            <person name="Kohler A."/>
            <person name="Jargeat P."/>
            <person name="Nagy L.G."/>
            <person name="Floudas D."/>
            <person name="Copeland A."/>
            <person name="Barry K.W."/>
            <person name="Cichocki N."/>
            <person name="Veneault-Fourrey C."/>
            <person name="LaButti K."/>
            <person name="Lindquist E.A."/>
            <person name="Lipzen A."/>
            <person name="Lundell T."/>
            <person name="Morin E."/>
            <person name="Murat C."/>
            <person name="Sun H."/>
            <person name="Tunlid A."/>
            <person name="Henrissat B."/>
            <person name="Grigoriev I.V."/>
            <person name="Hibbett D.S."/>
            <person name="Martin F."/>
            <person name="Nordberg H.P."/>
            <person name="Cantor M.N."/>
            <person name="Hua S.X."/>
        </authorList>
    </citation>
    <scope>NUCLEOTIDE SEQUENCE [LARGE SCALE GENOMIC DNA]</scope>
    <source>
        <strain evidence="16 17">Ve08.2h10</strain>
    </source>
</reference>
<comment type="cofactor">
    <cofactor evidence="2">
        <name>Cu cation</name>
        <dbReference type="ChEBI" id="CHEBI:23378"/>
    </cofactor>
</comment>
<evidence type="ECO:0000259" key="15">
    <source>
        <dbReference type="Pfam" id="PF07732"/>
    </source>
</evidence>
<evidence type="ECO:0000256" key="1">
    <source>
        <dbReference type="ARBA" id="ARBA00000349"/>
    </source>
</evidence>
<feature type="chain" id="PRO_5002225635" description="laccase" evidence="12">
    <location>
        <begin position="18"/>
        <end position="632"/>
    </location>
</feature>
<dbReference type="Gene3D" id="2.60.40.420">
    <property type="entry name" value="Cupredoxins - blue copper proteins"/>
    <property type="match status" value="3"/>
</dbReference>
<evidence type="ECO:0000313" key="16">
    <source>
        <dbReference type="EMBL" id="KIK91562.1"/>
    </source>
</evidence>
<dbReference type="PANTHER" id="PTHR11709:SF394">
    <property type="entry name" value="FI03373P-RELATED"/>
    <property type="match status" value="1"/>
</dbReference>
<sequence length="632" mass="68985">MLSPSTLASSLLHTSYALSLLSPSYSDVGPRSVPVAQPNILGPVAELHISNEVVAPDGFKRSATLVNGVYPGPLIQARKNDQFTLQVFNELTDDAMALETSIHWHGISQPGSNWADGVAYVTQCPLRPNDVFVYNFTATGQTGTYWYHSHSSNQYCDGLRGPVVIYDPADPLAYMYDVDDGNTVITLSDWYHIPSTQLGAIFGPVTANSTLINGRGRYPGGPLLPLTVIDVTPGLRYRFRVIGLSCDPLFNFTIDGHRMTIIEVDGNEILPVEVDSIPVLAGQRYSVVVAANQPVDNYWIRSMNNQANQTFAAGQNMAILRYVGAPDQDPTSAPGPYELLFDEGALHPLIDPGAPGVPEIGKADVNLNMLAGFQPSPGLFLINNVPWSDPPVPVLLQILSGALHPSQFLPQGSVYELPLNKVIEISFPNDGIPPGSPHPLHLHGHTFDVVRVAGSNATNFKNPVRRDVVSTGLTGDNVTIRFTTNNPGPWFLHCHINWHLNHGFAAVMAEAPSEAALQQAPVVPGTPRMPVLYCFAESLTTSPQPTGLNCASLTQVKVRHVAGSRRPEHSWWDARYPALDSSPFDSPSYGSSDIHCIFVVFDVVMIFDDNGHVCRQWTSRIYRTWCNYAFFG</sequence>
<dbReference type="SUPFAM" id="SSF49503">
    <property type="entry name" value="Cupredoxins"/>
    <property type="match status" value="3"/>
</dbReference>
<evidence type="ECO:0000259" key="13">
    <source>
        <dbReference type="Pfam" id="PF00394"/>
    </source>
</evidence>
<dbReference type="FunFam" id="2.60.40.420:FF:000045">
    <property type="entry name" value="Laccase 2"/>
    <property type="match status" value="1"/>
</dbReference>
<comment type="subcellular location">
    <subcellularLocation>
        <location evidence="3">Secreted</location>
    </subcellularLocation>
</comment>
<feature type="domain" description="Plastocyanin-like" evidence="13">
    <location>
        <begin position="182"/>
        <end position="325"/>
    </location>
</feature>
<dbReference type="Proteomes" id="UP000054538">
    <property type="component" value="Unassembled WGS sequence"/>
</dbReference>
<keyword evidence="17" id="KW-1185">Reference proteome</keyword>
<evidence type="ECO:0000256" key="4">
    <source>
        <dbReference type="ARBA" id="ARBA00010609"/>
    </source>
</evidence>
<dbReference type="Pfam" id="PF07731">
    <property type="entry name" value="Cu-oxidase_2"/>
    <property type="match status" value="1"/>
</dbReference>
<feature type="signal peptide" evidence="12">
    <location>
        <begin position="1"/>
        <end position="17"/>
    </location>
</feature>
<dbReference type="InterPro" id="IPR011707">
    <property type="entry name" value="Cu-oxidase-like_N"/>
</dbReference>
<dbReference type="InterPro" id="IPR001117">
    <property type="entry name" value="Cu-oxidase_2nd"/>
</dbReference>
<name>A0A0D0D4Q4_9AGAM</name>
<evidence type="ECO:0000256" key="8">
    <source>
        <dbReference type="ARBA" id="ARBA00023002"/>
    </source>
</evidence>
<dbReference type="OrthoDB" id="2121828at2759"/>
<dbReference type="Pfam" id="PF07732">
    <property type="entry name" value="Cu-oxidase_3"/>
    <property type="match status" value="1"/>
</dbReference>
<dbReference type="AlphaFoldDB" id="A0A0D0D4Q4"/>
<evidence type="ECO:0000256" key="9">
    <source>
        <dbReference type="ARBA" id="ARBA00023008"/>
    </source>
</evidence>
<evidence type="ECO:0000313" key="17">
    <source>
        <dbReference type="Proteomes" id="UP000054538"/>
    </source>
</evidence>
<dbReference type="GO" id="GO:0052716">
    <property type="term" value="F:hydroquinone:oxygen oxidoreductase activity"/>
    <property type="evidence" value="ECO:0007669"/>
    <property type="project" value="UniProtKB-EC"/>
</dbReference>
<evidence type="ECO:0000259" key="14">
    <source>
        <dbReference type="Pfam" id="PF07731"/>
    </source>
</evidence>
<proteinExistence type="inferred from homology"/>
<keyword evidence="7" id="KW-0479">Metal-binding</keyword>
<dbReference type="EMBL" id="KN825373">
    <property type="protein sequence ID" value="KIK91562.1"/>
    <property type="molecule type" value="Genomic_DNA"/>
</dbReference>
<dbReference type="GO" id="GO:0005576">
    <property type="term" value="C:extracellular region"/>
    <property type="evidence" value="ECO:0007669"/>
    <property type="project" value="UniProtKB-SubCell"/>
</dbReference>
<dbReference type="InParanoid" id="A0A0D0D4Q4"/>
<evidence type="ECO:0000256" key="12">
    <source>
        <dbReference type="SAM" id="SignalP"/>
    </source>
</evidence>
<comment type="similarity">
    <text evidence="4">Belongs to the multicopper oxidase family.</text>
</comment>
<keyword evidence="12" id="KW-0732">Signal</keyword>
<feature type="domain" description="Plastocyanin-like" evidence="14">
    <location>
        <begin position="389"/>
        <end position="513"/>
    </location>
</feature>
<comment type="catalytic activity">
    <reaction evidence="1">
        <text>4 hydroquinone + O2 = 4 benzosemiquinone + 2 H2O</text>
        <dbReference type="Rhea" id="RHEA:11276"/>
        <dbReference type="ChEBI" id="CHEBI:15377"/>
        <dbReference type="ChEBI" id="CHEBI:15379"/>
        <dbReference type="ChEBI" id="CHEBI:17594"/>
        <dbReference type="ChEBI" id="CHEBI:17977"/>
        <dbReference type="EC" id="1.10.3.2"/>
    </reaction>
</comment>
<keyword evidence="10" id="KW-1015">Disulfide bond</keyword>
<dbReference type="InterPro" id="IPR011706">
    <property type="entry name" value="Cu-oxidase_C"/>
</dbReference>
<gene>
    <name evidence="16" type="ORF">PAXRUDRAFT_149224</name>
</gene>
<evidence type="ECO:0000256" key="2">
    <source>
        <dbReference type="ARBA" id="ARBA00001935"/>
    </source>
</evidence>
<dbReference type="InterPro" id="IPR045087">
    <property type="entry name" value="Cu-oxidase_fam"/>
</dbReference>